<comment type="subunit">
    <text evidence="4">Interacts with some GDP-bound G alpha proteins. Does not interact with G-alpha proteins when they are in complex with subunits beta and gamma.</text>
</comment>
<dbReference type="Pfam" id="PF10165">
    <property type="entry name" value="Ric8"/>
    <property type="match status" value="1"/>
</dbReference>
<keyword evidence="6" id="KW-1185">Reference proteome</keyword>
<dbReference type="GO" id="GO:0005085">
    <property type="term" value="F:guanyl-nucleotide exchange factor activity"/>
    <property type="evidence" value="ECO:0007669"/>
    <property type="project" value="UniProtKB-UniRule"/>
</dbReference>
<comment type="similarity">
    <text evidence="1 4">Belongs to the synembryn family.</text>
</comment>
<evidence type="ECO:0000313" key="5">
    <source>
        <dbReference type="EMBL" id="KAF6398551.1"/>
    </source>
</evidence>
<dbReference type="GO" id="GO:0005886">
    <property type="term" value="C:plasma membrane"/>
    <property type="evidence" value="ECO:0007669"/>
    <property type="project" value="TreeGrafter"/>
</dbReference>
<proteinExistence type="inferred from homology"/>
<name>A0A7J8BJA5_MOLMO</name>
<dbReference type="EMBL" id="JACASF010000031">
    <property type="protein sequence ID" value="KAF6398551.1"/>
    <property type="molecule type" value="Genomic_DNA"/>
</dbReference>
<keyword evidence="4" id="KW-0963">Cytoplasm</keyword>
<sequence>MEPREVADAVETGEENVIMEALRAYNRENSQSFTFDAAQQEDRQRLAELLVSALEQGLSPSRRVTWLQSIRILSRDHSCLDAFISRQSLQALACYAGISATESLVPKPLDMDVVLESLKCLCNLVFSSPEAQVLAAEARLVHFAGTCAGSCSRSCRACTC</sequence>
<accession>A0A7J8BJA5</accession>
<organism evidence="5 6">
    <name type="scientific">Molossus molossus</name>
    <name type="common">Pallas' mastiff bat</name>
    <name type="synonym">Vespertilio molossus</name>
    <dbReference type="NCBI Taxonomy" id="27622"/>
    <lineage>
        <taxon>Eukaryota</taxon>
        <taxon>Metazoa</taxon>
        <taxon>Chordata</taxon>
        <taxon>Craniata</taxon>
        <taxon>Vertebrata</taxon>
        <taxon>Euteleostomi</taxon>
        <taxon>Mammalia</taxon>
        <taxon>Eutheria</taxon>
        <taxon>Laurasiatheria</taxon>
        <taxon>Chiroptera</taxon>
        <taxon>Yangochiroptera</taxon>
        <taxon>Molossidae</taxon>
        <taxon>Molossus</taxon>
    </lineage>
</organism>
<comment type="caution">
    <text evidence="5">The sequence shown here is derived from an EMBL/GenBank/DDBJ whole genome shotgun (WGS) entry which is preliminary data.</text>
</comment>
<dbReference type="Proteomes" id="UP000550707">
    <property type="component" value="Unassembled WGS sequence"/>
</dbReference>
<dbReference type="GO" id="GO:0007186">
    <property type="term" value="P:G protein-coupled receptor signaling pathway"/>
    <property type="evidence" value="ECO:0007669"/>
    <property type="project" value="TreeGrafter"/>
</dbReference>
<protein>
    <recommendedName>
        <fullName evidence="4">Synembryn</fullName>
    </recommendedName>
    <alternativeName>
        <fullName evidence="4">Protein Ric-8</fullName>
    </alternativeName>
</protein>
<dbReference type="GO" id="GO:0001965">
    <property type="term" value="F:G-protein alpha-subunit binding"/>
    <property type="evidence" value="ECO:0007669"/>
    <property type="project" value="UniProtKB-UniRule"/>
</dbReference>
<dbReference type="GO" id="GO:0005737">
    <property type="term" value="C:cytoplasm"/>
    <property type="evidence" value="ECO:0007669"/>
    <property type="project" value="UniProtKB-SubCell"/>
</dbReference>
<reference evidence="5 6" key="1">
    <citation type="journal article" date="2020" name="Nature">
        <title>Six reference-quality genomes reveal evolution of bat adaptations.</title>
        <authorList>
            <person name="Jebb D."/>
            <person name="Huang Z."/>
            <person name="Pippel M."/>
            <person name="Hughes G.M."/>
            <person name="Lavrichenko K."/>
            <person name="Devanna P."/>
            <person name="Winkler S."/>
            <person name="Jermiin L.S."/>
            <person name="Skirmuntt E.C."/>
            <person name="Katzourakis A."/>
            <person name="Burkitt-Gray L."/>
            <person name="Ray D.A."/>
            <person name="Sullivan K.A.M."/>
            <person name="Roscito J.G."/>
            <person name="Kirilenko B.M."/>
            <person name="Davalos L.M."/>
            <person name="Corthals A.P."/>
            <person name="Power M.L."/>
            <person name="Jones G."/>
            <person name="Ransome R.D."/>
            <person name="Dechmann D.K.N."/>
            <person name="Locatelli A.G."/>
            <person name="Puechmaille S.J."/>
            <person name="Fedrigo O."/>
            <person name="Jarvis E.D."/>
            <person name="Hiller M."/>
            <person name="Vernes S.C."/>
            <person name="Myers E.W."/>
            <person name="Teeling E.C."/>
        </authorList>
    </citation>
    <scope>NUCLEOTIDE SEQUENCE [LARGE SCALE GENOMIC DNA]</scope>
    <source>
        <strain evidence="5">MMolMol1</strain>
        <tissue evidence="5">Muscle</tissue>
    </source>
</reference>
<comment type="subcellular location">
    <subcellularLocation>
        <location evidence="4">Cytoplasm</location>
    </subcellularLocation>
</comment>
<keyword evidence="2 4" id="KW-0344">Guanine-nucleotide releasing factor</keyword>
<evidence type="ECO:0000256" key="4">
    <source>
        <dbReference type="RuleBase" id="RU369048"/>
    </source>
</evidence>
<evidence type="ECO:0000313" key="6">
    <source>
        <dbReference type="Proteomes" id="UP000550707"/>
    </source>
</evidence>
<dbReference type="SUPFAM" id="SSF48371">
    <property type="entry name" value="ARM repeat"/>
    <property type="match status" value="1"/>
</dbReference>
<evidence type="ECO:0000256" key="2">
    <source>
        <dbReference type="ARBA" id="ARBA00022658"/>
    </source>
</evidence>
<dbReference type="AlphaFoldDB" id="A0A7J8BJA5"/>
<dbReference type="InterPro" id="IPR016024">
    <property type="entry name" value="ARM-type_fold"/>
</dbReference>
<comment type="function">
    <text evidence="4">Chaperone that specifically binds and folds nascent G alpha proteins prior to G protein heterotrimer formation. Also acts as a guanine nucleotide exchange factor (GEF) for G alpha proteins by stimulating exchange of bound GDP for free GTP.</text>
</comment>
<evidence type="ECO:0000256" key="3">
    <source>
        <dbReference type="ARBA" id="ARBA00023186"/>
    </source>
</evidence>
<dbReference type="InterPro" id="IPR019318">
    <property type="entry name" value="Gua_nucleotide_exch_fac_Ric8"/>
</dbReference>
<keyword evidence="3" id="KW-0143">Chaperone</keyword>
<dbReference type="PANTHER" id="PTHR12425:SF4">
    <property type="entry name" value="SYNEMBRYN-A"/>
    <property type="match status" value="1"/>
</dbReference>
<evidence type="ECO:0000256" key="1">
    <source>
        <dbReference type="ARBA" id="ARBA00009049"/>
    </source>
</evidence>
<gene>
    <name evidence="5" type="ORF">HJG59_015601</name>
</gene>
<dbReference type="PANTHER" id="PTHR12425">
    <property type="entry name" value="SYNEMBRYN"/>
    <property type="match status" value="1"/>
</dbReference>